<feature type="compositionally biased region" description="Basic and acidic residues" evidence="1">
    <location>
        <begin position="66"/>
        <end position="75"/>
    </location>
</feature>
<evidence type="ECO:0000256" key="1">
    <source>
        <dbReference type="SAM" id="MobiDB-lite"/>
    </source>
</evidence>
<evidence type="ECO:0000313" key="3">
    <source>
        <dbReference type="Proteomes" id="UP001341840"/>
    </source>
</evidence>
<feature type="region of interest" description="Disordered" evidence="1">
    <location>
        <begin position="1"/>
        <end position="22"/>
    </location>
</feature>
<dbReference type="Proteomes" id="UP001341840">
    <property type="component" value="Unassembled WGS sequence"/>
</dbReference>
<organism evidence="2 3">
    <name type="scientific">Stylosanthes scabra</name>
    <dbReference type="NCBI Taxonomy" id="79078"/>
    <lineage>
        <taxon>Eukaryota</taxon>
        <taxon>Viridiplantae</taxon>
        <taxon>Streptophyta</taxon>
        <taxon>Embryophyta</taxon>
        <taxon>Tracheophyta</taxon>
        <taxon>Spermatophyta</taxon>
        <taxon>Magnoliopsida</taxon>
        <taxon>eudicotyledons</taxon>
        <taxon>Gunneridae</taxon>
        <taxon>Pentapetalae</taxon>
        <taxon>rosids</taxon>
        <taxon>fabids</taxon>
        <taxon>Fabales</taxon>
        <taxon>Fabaceae</taxon>
        <taxon>Papilionoideae</taxon>
        <taxon>50 kb inversion clade</taxon>
        <taxon>dalbergioids sensu lato</taxon>
        <taxon>Dalbergieae</taxon>
        <taxon>Pterocarpus clade</taxon>
        <taxon>Stylosanthes</taxon>
    </lineage>
</organism>
<dbReference type="EMBL" id="JASCZI010120831">
    <property type="protein sequence ID" value="MED6154991.1"/>
    <property type="molecule type" value="Genomic_DNA"/>
</dbReference>
<proteinExistence type="predicted"/>
<gene>
    <name evidence="2" type="ORF">PIB30_001133</name>
</gene>
<accession>A0ABU6U4A9</accession>
<sequence length="84" mass="9386">MGVVELGSVDESNGCQNDVVHHPFQKPDGSRFGPTSWFSAGSPVLKRFAYFRFHMLNRAAKGVGSRSDRFNRPVRSDFQNLGLN</sequence>
<reference evidence="2 3" key="1">
    <citation type="journal article" date="2023" name="Plants (Basel)">
        <title>Bridging the Gap: Combining Genomics and Transcriptomics Approaches to Understand Stylosanthes scabra, an Orphan Legume from the Brazilian Caatinga.</title>
        <authorList>
            <person name="Ferreira-Neto J.R.C."/>
            <person name="da Silva M.D."/>
            <person name="Binneck E."/>
            <person name="de Melo N.F."/>
            <person name="da Silva R.H."/>
            <person name="de Melo A.L.T.M."/>
            <person name="Pandolfi V."/>
            <person name="Bustamante F.O."/>
            <person name="Brasileiro-Vidal A.C."/>
            <person name="Benko-Iseppon A.M."/>
        </authorList>
    </citation>
    <scope>NUCLEOTIDE SEQUENCE [LARGE SCALE GENOMIC DNA]</scope>
    <source>
        <tissue evidence="2">Leaves</tissue>
    </source>
</reference>
<protein>
    <submittedName>
        <fullName evidence="2">Uncharacterized protein</fullName>
    </submittedName>
</protein>
<keyword evidence="3" id="KW-1185">Reference proteome</keyword>
<evidence type="ECO:0000313" key="2">
    <source>
        <dbReference type="EMBL" id="MED6154991.1"/>
    </source>
</evidence>
<comment type="caution">
    <text evidence="2">The sequence shown here is derived from an EMBL/GenBank/DDBJ whole genome shotgun (WGS) entry which is preliminary data.</text>
</comment>
<feature type="region of interest" description="Disordered" evidence="1">
    <location>
        <begin position="62"/>
        <end position="84"/>
    </location>
</feature>
<name>A0ABU6U4A9_9FABA</name>